<dbReference type="PANTHER" id="PTHR46116:SF18">
    <property type="entry name" value="UBIQUITIN-CONJUGATING ENZYME E2 38 ISOFORM X1"/>
    <property type="match status" value="1"/>
</dbReference>
<proteinExistence type="predicted"/>
<dbReference type="PROSITE" id="PS50127">
    <property type="entry name" value="UBC_2"/>
    <property type="match status" value="1"/>
</dbReference>
<feature type="region of interest" description="Disordered" evidence="3">
    <location>
        <begin position="1"/>
        <end position="20"/>
    </location>
</feature>
<evidence type="ECO:0000256" key="1">
    <source>
        <dbReference type="ARBA" id="ARBA00022679"/>
    </source>
</evidence>
<keyword evidence="2" id="KW-0833">Ubl conjugation pathway</keyword>
<accession>A0A2P5VSR0</accession>
<dbReference type="Proteomes" id="UP000239757">
    <property type="component" value="Unassembled WGS sequence"/>
</dbReference>
<name>A0A2P5VSR0_GOSBA</name>
<sequence>MDIKEIENPTMVSVGSEKTSMDSKGKNIICYDKKWEDQLEDASGSDHGNTVSLAGSEDNYEFNLSYNYDDGDYDGYTDDVSDDCDNHEYLYEDDYWIMQSHFDNVDLSPGVEASLNLLKDSSLIEDMQQQLKAVAASFNLLGIKKEAILDVNDGLKSASTSTVMVPRGSGFEQKERNEEHIMQNFRSFKHFDVVDVFSSHRYRNLTSSGQTYPKEYAKRIQEEWKILESGLPTIYVRVCEANMGLLRAVIMGPSGTPYHDGLFFFDCFFPPKYPNEPPPGFEISYVGAEGEKRSRKYNEDAFALSLKTMIYTLRRPPLHFEDFVAGHFRSHARDIIMACEAYKEGAAIGSVLVKDCVTDPNKTENSSSERFKRTMTKMIDAMVKVFVENGSTYEQFLNSST</sequence>
<evidence type="ECO:0000313" key="5">
    <source>
        <dbReference type="EMBL" id="PPR81840.1"/>
    </source>
</evidence>
<dbReference type="PANTHER" id="PTHR46116">
    <property type="entry name" value="(E3-INDEPENDENT) E2 UBIQUITIN-CONJUGATING ENZYME"/>
    <property type="match status" value="1"/>
</dbReference>
<organism evidence="5 6">
    <name type="scientific">Gossypium barbadense</name>
    <name type="common">Sea Island cotton</name>
    <name type="synonym">Hibiscus barbadensis</name>
    <dbReference type="NCBI Taxonomy" id="3634"/>
    <lineage>
        <taxon>Eukaryota</taxon>
        <taxon>Viridiplantae</taxon>
        <taxon>Streptophyta</taxon>
        <taxon>Embryophyta</taxon>
        <taxon>Tracheophyta</taxon>
        <taxon>Spermatophyta</taxon>
        <taxon>Magnoliopsida</taxon>
        <taxon>eudicotyledons</taxon>
        <taxon>Gunneridae</taxon>
        <taxon>Pentapetalae</taxon>
        <taxon>rosids</taxon>
        <taxon>malvids</taxon>
        <taxon>Malvales</taxon>
        <taxon>Malvaceae</taxon>
        <taxon>Malvoideae</taxon>
        <taxon>Gossypium</taxon>
    </lineage>
</organism>
<dbReference type="InterPro" id="IPR000608">
    <property type="entry name" value="UBC"/>
</dbReference>
<evidence type="ECO:0000256" key="2">
    <source>
        <dbReference type="ARBA" id="ARBA00022786"/>
    </source>
</evidence>
<reference evidence="5 6" key="1">
    <citation type="submission" date="2015-01" db="EMBL/GenBank/DDBJ databases">
        <title>Genome of allotetraploid Gossypium barbadense reveals genomic plasticity and fiber elongation in cotton evolution.</title>
        <authorList>
            <person name="Chen X."/>
            <person name="Liu X."/>
            <person name="Zhao B."/>
            <person name="Zheng H."/>
            <person name="Hu Y."/>
            <person name="Lu G."/>
            <person name="Yang C."/>
            <person name="Chen J."/>
            <person name="Shan C."/>
            <person name="Zhang L."/>
            <person name="Zhou Y."/>
            <person name="Wang L."/>
            <person name="Guo W."/>
            <person name="Bai Y."/>
            <person name="Ruan J."/>
            <person name="Shangguan X."/>
            <person name="Mao Y."/>
            <person name="Jiang J."/>
            <person name="Zhu Y."/>
            <person name="Lei J."/>
            <person name="Kang H."/>
            <person name="Chen S."/>
            <person name="He X."/>
            <person name="Wang R."/>
            <person name="Wang Y."/>
            <person name="Chen J."/>
            <person name="Wang L."/>
            <person name="Yu S."/>
            <person name="Wang B."/>
            <person name="Wei J."/>
            <person name="Song S."/>
            <person name="Lu X."/>
            <person name="Gao Z."/>
            <person name="Gu W."/>
            <person name="Deng X."/>
            <person name="Ma D."/>
            <person name="Wang S."/>
            <person name="Liang W."/>
            <person name="Fang L."/>
            <person name="Cai C."/>
            <person name="Zhu X."/>
            <person name="Zhou B."/>
            <person name="Zhang Y."/>
            <person name="Chen Z."/>
            <person name="Xu S."/>
            <person name="Zhu R."/>
            <person name="Wang S."/>
            <person name="Zhang T."/>
            <person name="Zhao G."/>
        </authorList>
    </citation>
    <scope>NUCLEOTIDE SEQUENCE [LARGE SCALE GENOMIC DNA]</scope>
    <source>
        <strain evidence="6">cv. Xinhai21</strain>
        <tissue evidence="5">Leaf</tissue>
    </source>
</reference>
<feature type="domain" description="UBC core" evidence="4">
    <location>
        <begin position="215"/>
        <end position="392"/>
    </location>
</feature>
<dbReference type="SUPFAM" id="SSF54495">
    <property type="entry name" value="UBC-like"/>
    <property type="match status" value="1"/>
</dbReference>
<dbReference type="InterPro" id="IPR016135">
    <property type="entry name" value="UBQ-conjugating_enzyme/RWD"/>
</dbReference>
<evidence type="ECO:0000256" key="3">
    <source>
        <dbReference type="SAM" id="MobiDB-lite"/>
    </source>
</evidence>
<evidence type="ECO:0000313" key="6">
    <source>
        <dbReference type="Proteomes" id="UP000239757"/>
    </source>
</evidence>
<dbReference type="AlphaFoldDB" id="A0A2P5VSR0"/>
<gene>
    <name evidence="5" type="ORF">GOBAR_AA38877</name>
</gene>
<dbReference type="OrthoDB" id="47801at2759"/>
<dbReference type="Pfam" id="PF00179">
    <property type="entry name" value="UQ_con"/>
    <property type="match status" value="1"/>
</dbReference>
<dbReference type="EMBL" id="KZ671114">
    <property type="protein sequence ID" value="PPR81840.1"/>
    <property type="molecule type" value="Genomic_DNA"/>
</dbReference>
<evidence type="ECO:0000259" key="4">
    <source>
        <dbReference type="PROSITE" id="PS50127"/>
    </source>
</evidence>
<protein>
    <recommendedName>
        <fullName evidence="4">UBC core domain-containing protein</fullName>
    </recommendedName>
</protein>
<dbReference type="Gene3D" id="3.10.110.10">
    <property type="entry name" value="Ubiquitin Conjugating Enzyme"/>
    <property type="match status" value="2"/>
</dbReference>
<keyword evidence="1" id="KW-0808">Transferase</keyword>
<dbReference type="GO" id="GO:0061631">
    <property type="term" value="F:ubiquitin conjugating enzyme activity"/>
    <property type="evidence" value="ECO:0007669"/>
    <property type="project" value="TreeGrafter"/>
</dbReference>